<keyword evidence="1" id="KW-0472">Membrane</keyword>
<proteinExistence type="predicted"/>
<dbReference type="Pfam" id="PF11821">
    <property type="entry name" value="ActD"/>
    <property type="match status" value="1"/>
</dbReference>
<protein>
    <submittedName>
        <fullName evidence="2">DUF3341 domain-containing protein</fullName>
    </submittedName>
</protein>
<evidence type="ECO:0000313" key="3">
    <source>
        <dbReference type="Proteomes" id="UP000825051"/>
    </source>
</evidence>
<keyword evidence="1" id="KW-0812">Transmembrane</keyword>
<accession>A0A8F9XJL9</accession>
<dbReference type="Proteomes" id="UP000825051">
    <property type="component" value="Chromosome"/>
</dbReference>
<dbReference type="PANTHER" id="PTHR40394:SF2">
    <property type="entry name" value="QUINOL:CYTOCHROME C OXIDOREDUCTASE MEMBRANE PROTEIN"/>
    <property type="match status" value="1"/>
</dbReference>
<sequence>MSAALHGVAACFTTPDEFLAALEGVRTAGYDRVEANVPFAVEGMDELLPGPRTPMARIVLIAGLIGGGGAYFMQWFAARDYAYDVGSRPLHSWPAFVPVTFELTILTATIIGVLGLLWLAGLPRLDHPMFAAPGFERASQDRYFLCVRADDPQFNAADLAALFHTFKAELVAEVPA</sequence>
<dbReference type="RefSeq" id="WP_220161907.1">
    <property type="nucleotide sequence ID" value="NZ_CP080507.1"/>
</dbReference>
<dbReference type="AlphaFoldDB" id="A0A8F9XJL9"/>
<dbReference type="EMBL" id="CP080507">
    <property type="protein sequence ID" value="QYM78803.1"/>
    <property type="molecule type" value="Genomic_DNA"/>
</dbReference>
<gene>
    <name evidence="2" type="ORF">K0B96_16090</name>
</gene>
<feature type="transmembrane region" description="Helical" evidence="1">
    <location>
        <begin position="96"/>
        <end position="120"/>
    </location>
</feature>
<dbReference type="KEGG" id="ole:K0B96_16090"/>
<evidence type="ECO:0000313" key="2">
    <source>
        <dbReference type="EMBL" id="QYM78803.1"/>
    </source>
</evidence>
<keyword evidence="1" id="KW-1133">Transmembrane helix</keyword>
<keyword evidence="3" id="KW-1185">Reference proteome</keyword>
<evidence type="ECO:0000256" key="1">
    <source>
        <dbReference type="SAM" id="Phobius"/>
    </source>
</evidence>
<dbReference type="PANTHER" id="PTHR40394">
    <property type="entry name" value="LIPOPROTEIN-RELATED"/>
    <property type="match status" value="1"/>
</dbReference>
<dbReference type="InterPro" id="IPR021776">
    <property type="entry name" value="ActD"/>
</dbReference>
<organism evidence="2 3">
    <name type="scientific">Horticoccus luteus</name>
    <dbReference type="NCBI Taxonomy" id="2862869"/>
    <lineage>
        <taxon>Bacteria</taxon>
        <taxon>Pseudomonadati</taxon>
        <taxon>Verrucomicrobiota</taxon>
        <taxon>Opitutia</taxon>
        <taxon>Opitutales</taxon>
        <taxon>Opitutaceae</taxon>
        <taxon>Horticoccus</taxon>
    </lineage>
</organism>
<feature type="transmembrane region" description="Helical" evidence="1">
    <location>
        <begin position="58"/>
        <end position="76"/>
    </location>
</feature>
<name>A0A8F9XJL9_9BACT</name>
<reference evidence="2" key="1">
    <citation type="submission" date="2021-08" db="EMBL/GenBank/DDBJ databases">
        <title>Genome of a novel bacterium of the phylum Verrucomicrobia, Oleiharenicola sp. KSB-15.</title>
        <authorList>
            <person name="Chung J.-H."/>
            <person name="Ahn J.-H."/>
            <person name="Yoon Y."/>
            <person name="Kim D.-Y."/>
            <person name="An S.-H."/>
            <person name="Park I."/>
            <person name="Yeon J."/>
        </authorList>
    </citation>
    <scope>NUCLEOTIDE SEQUENCE</scope>
    <source>
        <strain evidence="2">KSB-15</strain>
    </source>
</reference>